<dbReference type="OrthoDB" id="448399at2759"/>
<evidence type="ECO:0000313" key="2">
    <source>
        <dbReference type="Proteomes" id="UP000789739"/>
    </source>
</evidence>
<accession>A0A9N9C0N4</accession>
<keyword evidence="2" id="KW-1185">Reference proteome</keyword>
<comment type="caution">
    <text evidence="1">The sequence shown here is derived from an EMBL/GenBank/DDBJ whole genome shotgun (WGS) entry which is preliminary data.</text>
</comment>
<sequence>MRTTSRICSRLLPRREREFDDSERQNSALSTELNQFIESATQSTQSLIHPTQLAQNIDHRHVSIAQCLPVELLILVWIFADGLSRFHLLQVCSWWRQVFLENFSHPDLRDYTLRIRLNLYSEHRIERFLFRTIYLAIDPFISCIDILVPDITSLQLVDQVPPFGPLLPLVVERCPNLKILHISHQNPDRSYIVLGSLSLDEHFYNWLSKNITIRHVEIFKFFYLGPATTITKSSDTFWQAVKSIIRDWEYMWTLQARIEFEYGVMYCARKRCCHLCYSHRWAESSGYILSW</sequence>
<reference evidence="1" key="1">
    <citation type="submission" date="2021-06" db="EMBL/GenBank/DDBJ databases">
        <authorList>
            <person name="Kallberg Y."/>
            <person name="Tangrot J."/>
            <person name="Rosling A."/>
        </authorList>
    </citation>
    <scope>NUCLEOTIDE SEQUENCE</scope>
    <source>
        <strain evidence="1">BR232B</strain>
    </source>
</reference>
<dbReference type="EMBL" id="CAJVPI010000980">
    <property type="protein sequence ID" value="CAG8586490.1"/>
    <property type="molecule type" value="Genomic_DNA"/>
</dbReference>
<name>A0A9N9C0N4_9GLOM</name>
<evidence type="ECO:0000313" key="1">
    <source>
        <dbReference type="EMBL" id="CAG8586490.1"/>
    </source>
</evidence>
<proteinExistence type="predicted"/>
<protein>
    <submittedName>
        <fullName evidence="1">625_t:CDS:1</fullName>
    </submittedName>
</protein>
<gene>
    <name evidence="1" type="ORF">PBRASI_LOCUS6897</name>
</gene>
<organism evidence="1 2">
    <name type="scientific">Paraglomus brasilianum</name>
    <dbReference type="NCBI Taxonomy" id="144538"/>
    <lineage>
        <taxon>Eukaryota</taxon>
        <taxon>Fungi</taxon>
        <taxon>Fungi incertae sedis</taxon>
        <taxon>Mucoromycota</taxon>
        <taxon>Glomeromycotina</taxon>
        <taxon>Glomeromycetes</taxon>
        <taxon>Paraglomerales</taxon>
        <taxon>Paraglomeraceae</taxon>
        <taxon>Paraglomus</taxon>
    </lineage>
</organism>
<dbReference type="Proteomes" id="UP000789739">
    <property type="component" value="Unassembled WGS sequence"/>
</dbReference>
<dbReference type="AlphaFoldDB" id="A0A9N9C0N4"/>